<keyword evidence="2" id="KW-0732">Signal</keyword>
<evidence type="ECO:0000313" key="3">
    <source>
        <dbReference type="EMBL" id="KAK5981398.1"/>
    </source>
</evidence>
<feature type="signal peptide" evidence="2">
    <location>
        <begin position="1"/>
        <end position="18"/>
    </location>
</feature>
<feature type="chain" id="PRO_5043005166" evidence="2">
    <location>
        <begin position="19"/>
        <end position="125"/>
    </location>
</feature>
<feature type="region of interest" description="Disordered" evidence="1">
    <location>
        <begin position="60"/>
        <end position="79"/>
    </location>
</feature>
<name>A0AAN8GBP2_TRICO</name>
<organism evidence="3 4">
    <name type="scientific">Trichostrongylus colubriformis</name>
    <name type="common">Black scour worm</name>
    <dbReference type="NCBI Taxonomy" id="6319"/>
    <lineage>
        <taxon>Eukaryota</taxon>
        <taxon>Metazoa</taxon>
        <taxon>Ecdysozoa</taxon>
        <taxon>Nematoda</taxon>
        <taxon>Chromadorea</taxon>
        <taxon>Rhabditida</taxon>
        <taxon>Rhabditina</taxon>
        <taxon>Rhabditomorpha</taxon>
        <taxon>Strongyloidea</taxon>
        <taxon>Trichostrongylidae</taxon>
        <taxon>Trichostrongylus</taxon>
    </lineage>
</organism>
<accession>A0AAN8GBP2</accession>
<evidence type="ECO:0000313" key="4">
    <source>
        <dbReference type="Proteomes" id="UP001331761"/>
    </source>
</evidence>
<comment type="caution">
    <text evidence="3">The sequence shown here is derived from an EMBL/GenBank/DDBJ whole genome shotgun (WGS) entry which is preliminary data.</text>
</comment>
<gene>
    <name evidence="3" type="ORF">GCK32_009295</name>
</gene>
<protein>
    <submittedName>
        <fullName evidence="3">Uncharacterized protein</fullName>
    </submittedName>
</protein>
<dbReference type="AlphaFoldDB" id="A0AAN8GBP2"/>
<evidence type="ECO:0000256" key="1">
    <source>
        <dbReference type="SAM" id="MobiDB-lite"/>
    </source>
</evidence>
<dbReference type="Proteomes" id="UP001331761">
    <property type="component" value="Unassembled WGS sequence"/>
</dbReference>
<dbReference type="EMBL" id="WIXE01006330">
    <property type="protein sequence ID" value="KAK5981398.1"/>
    <property type="molecule type" value="Genomic_DNA"/>
</dbReference>
<evidence type="ECO:0000256" key="2">
    <source>
        <dbReference type="SAM" id="SignalP"/>
    </source>
</evidence>
<reference evidence="3 4" key="1">
    <citation type="submission" date="2019-10" db="EMBL/GenBank/DDBJ databases">
        <title>Assembly and Annotation for the nematode Trichostrongylus colubriformis.</title>
        <authorList>
            <person name="Martin J."/>
        </authorList>
    </citation>
    <scope>NUCLEOTIDE SEQUENCE [LARGE SCALE GENOMIC DNA]</scope>
    <source>
        <strain evidence="3">G859</strain>
        <tissue evidence="3">Whole worm</tissue>
    </source>
</reference>
<proteinExistence type="predicted"/>
<keyword evidence="4" id="KW-1185">Reference proteome</keyword>
<sequence length="125" mass="13550">MNVTVVCLLVFQLGAAVAQFYSMSGYACGQPALYTQCQCPTFCSPYTGMTGGYGDYSGYNGQEFPEPPSTTPKTTTHTWEDEDLWEKKFVGEKTKGTGSSEELPEISSAEVSKIMTVCVKTVQLG</sequence>